<sequence length="95" mass="11143">MSDFFSELGKKFTETADIVGKKTTEILDTEKFKSQIRTLERANERDYIDIGKKIYEKFRENEIQDMDCVELCEAIEKREESIADIQKEIAKIKGE</sequence>
<reference evidence="1 2" key="1">
    <citation type="journal article" date="2020" name="New Microbes New Infect">
        <title>Sellimonas caecigallum sp. nov., description and genome sequence of a new member of the Sellimonas genus isolated from the cecum of feral chicken.</title>
        <authorList>
            <person name="Wongkuna S."/>
            <person name="Ghimire S."/>
            <person name="Antony L."/>
            <person name="Chankhamhaengdecha S."/>
            <person name="Janvilisri T."/>
            <person name="Scaria J."/>
        </authorList>
    </citation>
    <scope>NUCLEOTIDE SEQUENCE [LARGE SCALE GENOMIC DNA]</scope>
    <source>
        <strain evidence="1 2">SW451</strain>
    </source>
</reference>
<protein>
    <recommendedName>
        <fullName evidence="3">Phasin family protein</fullName>
    </recommendedName>
</protein>
<evidence type="ECO:0000313" key="1">
    <source>
        <dbReference type="EMBL" id="MBY0757949.1"/>
    </source>
</evidence>
<keyword evidence="2" id="KW-1185">Reference proteome</keyword>
<comment type="caution">
    <text evidence="1">The sequence shown here is derived from an EMBL/GenBank/DDBJ whole genome shotgun (WGS) entry which is preliminary data.</text>
</comment>
<accession>A0ABS7L4I4</accession>
<organism evidence="1 2">
    <name type="scientific">Sellimonas caecigallum</name>
    <dbReference type="NCBI Taxonomy" id="2592333"/>
    <lineage>
        <taxon>Bacteria</taxon>
        <taxon>Bacillati</taxon>
        <taxon>Bacillota</taxon>
        <taxon>Clostridia</taxon>
        <taxon>Lachnospirales</taxon>
        <taxon>Lachnospiraceae</taxon>
        <taxon>Sellimonas</taxon>
    </lineage>
</organism>
<dbReference type="Proteomes" id="UP000779049">
    <property type="component" value="Unassembled WGS sequence"/>
</dbReference>
<dbReference type="EMBL" id="VIRV01000001">
    <property type="protein sequence ID" value="MBY0757949.1"/>
    <property type="molecule type" value="Genomic_DNA"/>
</dbReference>
<evidence type="ECO:0000313" key="2">
    <source>
        <dbReference type="Proteomes" id="UP000779049"/>
    </source>
</evidence>
<name>A0ABS7L4I4_9FIRM</name>
<evidence type="ECO:0008006" key="3">
    <source>
        <dbReference type="Google" id="ProtNLM"/>
    </source>
</evidence>
<proteinExistence type="predicted"/>
<dbReference type="RefSeq" id="WP_087200944.1">
    <property type="nucleotide sequence ID" value="NZ_CP173660.1"/>
</dbReference>
<gene>
    <name evidence="1" type="ORF">FLB61_02345</name>
</gene>